<dbReference type="PROSITE" id="PS51186">
    <property type="entry name" value="GNAT"/>
    <property type="match status" value="1"/>
</dbReference>
<dbReference type="Gene3D" id="3.40.630.30">
    <property type="match status" value="1"/>
</dbReference>
<dbReference type="RefSeq" id="WP_159964613.1">
    <property type="nucleotide sequence ID" value="NZ_APKE01000014.1"/>
</dbReference>
<keyword evidence="5" id="KW-1185">Reference proteome</keyword>
<dbReference type="OrthoDB" id="9796171at2"/>
<name>A0A921TDM3_9RHOB</name>
<reference evidence="4" key="1">
    <citation type="submission" date="2013-03" db="EMBL/GenBank/DDBJ databases">
        <title>Genome Sequence of the Profundibacterium mesophilum strain KAUST100406-0324T from Red Sea, a novel genus in the family Rhodobacteraceae.</title>
        <authorList>
            <person name="Essack M."/>
            <person name="Alam I."/>
            <person name="Lafi F."/>
            <person name="Alawi W."/>
            <person name="Kamanu F."/>
            <person name="Al-Suwailem A."/>
            <person name="Lee O.O."/>
            <person name="Xu Y."/>
            <person name="Bajic V."/>
            <person name="Qian P.-Y."/>
            <person name="Archer J."/>
        </authorList>
    </citation>
    <scope>NUCLEOTIDE SEQUENCE</scope>
    <source>
        <strain evidence="4">KAUST100406-0324</strain>
    </source>
</reference>
<gene>
    <name evidence="4" type="primary">elaA</name>
    <name evidence="4" type="ORF">PMES_01218</name>
</gene>
<sequence>MSRVIVTDDIATCHALRRTVFIGEQAVPEHEEIDGRDGEAVHLLAFDGARPVGTARILVAGSVGKIGRVCVLREARGAGHGAALTNAALAWMADQPGIVQARLGAQLHALDFYARLGFVEEGEVFLDAGIPHREMVRTL</sequence>
<dbReference type="InterPro" id="IPR050832">
    <property type="entry name" value="Bact_Acetyltransf"/>
</dbReference>
<keyword evidence="2 4" id="KW-0012">Acyltransferase</keyword>
<dbReference type="Proteomes" id="UP000698242">
    <property type="component" value="Unassembled WGS sequence"/>
</dbReference>
<dbReference type="EMBL" id="APKE01000014">
    <property type="protein sequence ID" value="KAF0676486.1"/>
    <property type="molecule type" value="Genomic_DNA"/>
</dbReference>
<feature type="domain" description="N-acetyltransferase" evidence="3">
    <location>
        <begin position="1"/>
        <end position="139"/>
    </location>
</feature>
<protein>
    <submittedName>
        <fullName evidence="4">Acetyltransferase GNAT family protein</fullName>
        <ecNumber evidence="4">2.3.1.158</ecNumber>
    </submittedName>
</protein>
<dbReference type="Pfam" id="PF13673">
    <property type="entry name" value="Acetyltransf_10"/>
    <property type="match status" value="1"/>
</dbReference>
<evidence type="ECO:0000313" key="4">
    <source>
        <dbReference type="EMBL" id="KAF0676486.1"/>
    </source>
</evidence>
<dbReference type="CDD" id="cd04301">
    <property type="entry name" value="NAT_SF"/>
    <property type="match status" value="1"/>
</dbReference>
<dbReference type="InterPro" id="IPR016181">
    <property type="entry name" value="Acyl_CoA_acyltransferase"/>
</dbReference>
<dbReference type="InterPro" id="IPR000182">
    <property type="entry name" value="GNAT_dom"/>
</dbReference>
<dbReference type="SUPFAM" id="SSF55729">
    <property type="entry name" value="Acyl-CoA N-acyltransferases (Nat)"/>
    <property type="match status" value="1"/>
</dbReference>
<dbReference type="AlphaFoldDB" id="A0A921TDM3"/>
<organism evidence="4 5">
    <name type="scientific">Profundibacterium mesophilum KAUST100406-0324</name>
    <dbReference type="NCBI Taxonomy" id="1037889"/>
    <lineage>
        <taxon>Bacteria</taxon>
        <taxon>Pseudomonadati</taxon>
        <taxon>Pseudomonadota</taxon>
        <taxon>Alphaproteobacteria</taxon>
        <taxon>Rhodobacterales</taxon>
        <taxon>Roseobacteraceae</taxon>
        <taxon>Profundibacterium</taxon>
    </lineage>
</organism>
<accession>A0A921TDM3</accession>
<evidence type="ECO:0000259" key="3">
    <source>
        <dbReference type="PROSITE" id="PS51186"/>
    </source>
</evidence>
<comment type="caution">
    <text evidence="4">The sequence shown here is derived from an EMBL/GenBank/DDBJ whole genome shotgun (WGS) entry which is preliminary data.</text>
</comment>
<dbReference type="EC" id="2.3.1.158" evidence="4"/>
<proteinExistence type="predicted"/>
<evidence type="ECO:0000256" key="1">
    <source>
        <dbReference type="ARBA" id="ARBA00022679"/>
    </source>
</evidence>
<evidence type="ECO:0000256" key="2">
    <source>
        <dbReference type="ARBA" id="ARBA00023315"/>
    </source>
</evidence>
<dbReference type="GO" id="GO:0046027">
    <property type="term" value="F:phospholipid:diacylglycerol acyltransferase activity"/>
    <property type="evidence" value="ECO:0007669"/>
    <property type="project" value="UniProtKB-EC"/>
</dbReference>
<evidence type="ECO:0000313" key="5">
    <source>
        <dbReference type="Proteomes" id="UP000698242"/>
    </source>
</evidence>
<dbReference type="PANTHER" id="PTHR43877">
    <property type="entry name" value="AMINOALKYLPHOSPHONATE N-ACETYLTRANSFERASE-RELATED-RELATED"/>
    <property type="match status" value="1"/>
</dbReference>
<keyword evidence="1 4" id="KW-0808">Transferase</keyword>
<dbReference type="PANTHER" id="PTHR43877:SF2">
    <property type="entry name" value="AMINOALKYLPHOSPHONATE N-ACETYLTRANSFERASE-RELATED"/>
    <property type="match status" value="1"/>
</dbReference>